<dbReference type="OrthoDB" id="1855062at2759"/>
<keyword evidence="7" id="KW-1185">Reference proteome</keyword>
<evidence type="ECO:0000313" key="7">
    <source>
        <dbReference type="Proteomes" id="UP000236161"/>
    </source>
</evidence>
<dbReference type="CDD" id="cd18186">
    <property type="entry name" value="BTB_POZ_ZBTB_KLHL-like"/>
    <property type="match status" value="1"/>
</dbReference>
<comment type="function">
    <text evidence="1">May act as a substrate-specific adapter of an E3 ubiquitin-protein ligase complex (CUL3-RBX1-BTB) which mediates the ubiquitination and subsequent proteasomal degradation of target proteins.</text>
</comment>
<dbReference type="PANTHER" id="PTHR31060:SF5">
    <property type="entry name" value="PRLI-INTERACTING FACTOR G, PUTATIVE, EXPRESSED-RELATED"/>
    <property type="match status" value="1"/>
</dbReference>
<dbReference type="SUPFAM" id="SSF54695">
    <property type="entry name" value="POZ domain"/>
    <property type="match status" value="1"/>
</dbReference>
<feature type="domain" description="BTB" evidence="5">
    <location>
        <begin position="124"/>
        <end position="194"/>
    </location>
</feature>
<evidence type="ECO:0000256" key="2">
    <source>
        <dbReference type="ARBA" id="ARBA00004906"/>
    </source>
</evidence>
<dbReference type="Pfam" id="PF00651">
    <property type="entry name" value="BTB"/>
    <property type="match status" value="1"/>
</dbReference>
<dbReference type="InterPro" id="IPR000210">
    <property type="entry name" value="BTB/POZ_dom"/>
</dbReference>
<feature type="compositionally biased region" description="Polar residues" evidence="4">
    <location>
        <begin position="88"/>
        <end position="97"/>
    </location>
</feature>
<evidence type="ECO:0000256" key="4">
    <source>
        <dbReference type="SAM" id="MobiDB-lite"/>
    </source>
</evidence>
<name>A0A2I0AND2_9ASPA</name>
<feature type="compositionally biased region" description="Basic and acidic residues" evidence="4">
    <location>
        <begin position="98"/>
        <end position="111"/>
    </location>
</feature>
<dbReference type="UniPathway" id="UPA00143"/>
<proteinExistence type="predicted"/>
<sequence>MADFRVRSTETGQAKIRNVPIAVTPEGFWCCPAPVVFQKTIKHHSSQNKQKPPLPSKPAGQKSTNPSAEKGKLGHHLKSKLVSEDQRTLASDGSSLNHTDRLTKATAEHPQRKISVGFGKPETSDLKVILYGKENIAVRMSVHRNILAEHSSFFSEKLARQSPVSHIEIGDCEDVEIYVEAVGLMYCKEIRQRLIKQNVPRVLRVLKVAESLGFHLCVKSCLEYLEAVPWTGDEEENVVSSVRLLGIDKYGVSHILKRVSSDNYNPPNGTLARVLDLVLNSNEDKGRHEMKSLVLKLLKENNLWISGTANLCSETLYNCCRNCLESLLILFRKVSEPDFAENDLVSKENFTRQITLKADNLLWLVEILADRNMAEEFVVLWAYQEELAGLHLKVSVVSRHLVSCITARLFVGIGRGEMLPSKETRQMLLRIWLQPLIDDYSWLQHCCRSFDGKVVEEGIGRTILTLPLEDQQTILLSWLGSFLKVGNNCPNLHRAFEVWWRRTFIRPNLEQQGSSLPPDGKLS</sequence>
<evidence type="ECO:0000259" key="5">
    <source>
        <dbReference type="PROSITE" id="PS50097"/>
    </source>
</evidence>
<dbReference type="InterPro" id="IPR058039">
    <property type="entry name" value="At3g05675-like_ankyrin"/>
</dbReference>
<protein>
    <submittedName>
        <fullName evidence="6">BTB/POZ domain-containing protein</fullName>
    </submittedName>
</protein>
<accession>A0A2I0AND2</accession>
<organism evidence="6 7">
    <name type="scientific">Apostasia shenzhenica</name>
    <dbReference type="NCBI Taxonomy" id="1088818"/>
    <lineage>
        <taxon>Eukaryota</taxon>
        <taxon>Viridiplantae</taxon>
        <taxon>Streptophyta</taxon>
        <taxon>Embryophyta</taxon>
        <taxon>Tracheophyta</taxon>
        <taxon>Spermatophyta</taxon>
        <taxon>Magnoliopsida</taxon>
        <taxon>Liliopsida</taxon>
        <taxon>Asparagales</taxon>
        <taxon>Orchidaceae</taxon>
        <taxon>Apostasioideae</taxon>
        <taxon>Apostasia</taxon>
    </lineage>
</organism>
<comment type="pathway">
    <text evidence="2">Protein modification; protein ubiquitination.</text>
</comment>
<dbReference type="EMBL" id="KZ451969">
    <property type="protein sequence ID" value="PKA57053.1"/>
    <property type="molecule type" value="Genomic_DNA"/>
</dbReference>
<evidence type="ECO:0000313" key="6">
    <source>
        <dbReference type="EMBL" id="PKA57053.1"/>
    </source>
</evidence>
<dbReference type="STRING" id="1088818.A0A2I0AND2"/>
<dbReference type="Pfam" id="PF25553">
    <property type="entry name" value="BTB-POZ_ANK-like"/>
    <property type="match status" value="1"/>
</dbReference>
<dbReference type="Gene3D" id="3.30.710.10">
    <property type="entry name" value="Potassium Channel Kv1.1, Chain A"/>
    <property type="match status" value="1"/>
</dbReference>
<feature type="region of interest" description="Disordered" evidence="4">
    <location>
        <begin position="42"/>
        <end position="117"/>
    </location>
</feature>
<evidence type="ECO:0000256" key="1">
    <source>
        <dbReference type="ARBA" id="ARBA00002668"/>
    </source>
</evidence>
<dbReference type="GO" id="GO:0016567">
    <property type="term" value="P:protein ubiquitination"/>
    <property type="evidence" value="ECO:0007669"/>
    <property type="project" value="UniProtKB-UniPathway"/>
</dbReference>
<evidence type="ECO:0000256" key="3">
    <source>
        <dbReference type="ARBA" id="ARBA00022786"/>
    </source>
</evidence>
<dbReference type="Proteomes" id="UP000236161">
    <property type="component" value="Unassembled WGS sequence"/>
</dbReference>
<reference evidence="6 7" key="1">
    <citation type="journal article" date="2017" name="Nature">
        <title>The Apostasia genome and the evolution of orchids.</title>
        <authorList>
            <person name="Zhang G.Q."/>
            <person name="Liu K.W."/>
            <person name="Li Z."/>
            <person name="Lohaus R."/>
            <person name="Hsiao Y.Y."/>
            <person name="Niu S.C."/>
            <person name="Wang J.Y."/>
            <person name="Lin Y.C."/>
            <person name="Xu Q."/>
            <person name="Chen L.J."/>
            <person name="Yoshida K."/>
            <person name="Fujiwara S."/>
            <person name="Wang Z.W."/>
            <person name="Zhang Y.Q."/>
            <person name="Mitsuda N."/>
            <person name="Wang M."/>
            <person name="Liu G.H."/>
            <person name="Pecoraro L."/>
            <person name="Huang H.X."/>
            <person name="Xiao X.J."/>
            <person name="Lin M."/>
            <person name="Wu X.Y."/>
            <person name="Wu W.L."/>
            <person name="Chen Y.Y."/>
            <person name="Chang S.B."/>
            <person name="Sakamoto S."/>
            <person name="Ohme-Takagi M."/>
            <person name="Yagi M."/>
            <person name="Zeng S.J."/>
            <person name="Shen C.Y."/>
            <person name="Yeh C.M."/>
            <person name="Luo Y.B."/>
            <person name="Tsai W.C."/>
            <person name="Van de Peer Y."/>
            <person name="Liu Z.J."/>
        </authorList>
    </citation>
    <scope>NUCLEOTIDE SEQUENCE [LARGE SCALE GENOMIC DNA]</scope>
    <source>
        <strain evidence="7">cv. Shenzhen</strain>
        <tissue evidence="6">Stem</tissue>
    </source>
</reference>
<dbReference type="PANTHER" id="PTHR31060">
    <property type="entry name" value="OSJNBA0011J08.25 PROTEIN-RELATED"/>
    <property type="match status" value="1"/>
</dbReference>
<dbReference type="PROSITE" id="PS50097">
    <property type="entry name" value="BTB"/>
    <property type="match status" value="1"/>
</dbReference>
<gene>
    <name evidence="6" type="ORF">AXF42_Ash002357</name>
</gene>
<dbReference type="AlphaFoldDB" id="A0A2I0AND2"/>
<dbReference type="InterPro" id="IPR038920">
    <property type="entry name" value="At3g05675-like"/>
</dbReference>
<dbReference type="InterPro" id="IPR011333">
    <property type="entry name" value="SKP1/BTB/POZ_sf"/>
</dbReference>
<keyword evidence="3" id="KW-0833">Ubl conjugation pathway</keyword>